<dbReference type="Proteomes" id="UP000321574">
    <property type="component" value="Unassembled WGS sequence"/>
</dbReference>
<keyword evidence="6 11" id="KW-0547">Nucleotide-binding</keyword>
<dbReference type="InterPro" id="IPR004101">
    <property type="entry name" value="Mur_ligase_C"/>
</dbReference>
<dbReference type="PANTHER" id="PTHR11136">
    <property type="entry name" value="FOLYLPOLYGLUTAMATE SYNTHASE-RELATED"/>
    <property type="match status" value="1"/>
</dbReference>
<dbReference type="Gene3D" id="3.90.190.20">
    <property type="entry name" value="Mur ligase, C-terminal domain"/>
    <property type="match status" value="1"/>
</dbReference>
<evidence type="ECO:0000259" key="12">
    <source>
        <dbReference type="Pfam" id="PF02875"/>
    </source>
</evidence>
<dbReference type="InterPro" id="IPR001645">
    <property type="entry name" value="Folylpolyglutamate_synth"/>
</dbReference>
<dbReference type="NCBIfam" id="TIGR01499">
    <property type="entry name" value="folC"/>
    <property type="match status" value="1"/>
</dbReference>
<feature type="domain" description="Mur ligase C-terminal" evidence="12">
    <location>
        <begin position="297"/>
        <end position="416"/>
    </location>
</feature>
<organism evidence="14 15">
    <name type="scientific">Cerasibacillus terrae</name>
    <dbReference type="NCBI Taxonomy" id="2498845"/>
    <lineage>
        <taxon>Bacteria</taxon>
        <taxon>Bacillati</taxon>
        <taxon>Bacillota</taxon>
        <taxon>Bacilli</taxon>
        <taxon>Bacillales</taxon>
        <taxon>Bacillaceae</taxon>
        <taxon>Cerasibacillus</taxon>
    </lineage>
</organism>
<comment type="cofactor">
    <cofactor evidence="1">
        <name>Mg(2+)</name>
        <dbReference type="ChEBI" id="CHEBI:18420"/>
    </cofactor>
</comment>
<evidence type="ECO:0000256" key="6">
    <source>
        <dbReference type="ARBA" id="ARBA00022741"/>
    </source>
</evidence>
<dbReference type="GO" id="GO:0046872">
    <property type="term" value="F:metal ion binding"/>
    <property type="evidence" value="ECO:0007669"/>
    <property type="project" value="UniProtKB-KW"/>
</dbReference>
<evidence type="ECO:0000313" key="14">
    <source>
        <dbReference type="EMBL" id="TXL62578.1"/>
    </source>
</evidence>
<keyword evidence="8" id="KW-0460">Magnesium</keyword>
<dbReference type="InterPro" id="IPR036565">
    <property type="entry name" value="Mur-like_cat_sf"/>
</dbReference>
<evidence type="ECO:0000256" key="10">
    <source>
        <dbReference type="ARBA" id="ARBA00047493"/>
    </source>
</evidence>
<comment type="caution">
    <text evidence="14">The sequence shown here is derived from an EMBL/GenBank/DDBJ whole genome shotgun (WGS) entry which is preliminary data.</text>
</comment>
<gene>
    <name evidence="14" type="ORF">FHP05_12305</name>
</gene>
<name>A0A5C8NMZ6_9BACI</name>
<dbReference type="GO" id="GO:0005524">
    <property type="term" value="F:ATP binding"/>
    <property type="evidence" value="ECO:0007669"/>
    <property type="project" value="UniProtKB-KW"/>
</dbReference>
<keyword evidence="5" id="KW-0479">Metal-binding</keyword>
<dbReference type="Gene3D" id="3.40.1190.10">
    <property type="entry name" value="Mur-like, catalytic domain"/>
    <property type="match status" value="1"/>
</dbReference>
<sequence length="429" mass="49044">MMFNSYEEVEKYMKQRDVIGIKPGLERMNRLLTRVGNPEQEITAIHVAGTNGKGSTIHYMSEAFRSHGYQVGIFTSPSMYGLRGHILHNGLPISKKNILSIMNELYPYIQQLDQEEMAPTPFEILTVIAFRYFAKYVDLSLIETGMGGREDTTNCITPILSIITSVAKDHQALLGNTIEQIASHKAGIIKPMIPVILGELEESAYQVILEEAKKKQAKVYRFGFDFTCDNKRQEGTRQHFQWKTKTIEMPICLQMSGEHQVKNASMALMALFIFHQKYYPLNKKYIQNALTHTQIPGRFEKVSEQPHIIIDGAHNQAGIDAFIQTVNEQYKNKKKQLVFAGFKDKDLKEMLTKCIPFFESVYITTFEHPRAIGARQLQKEIGASNLFVEEDWQELLRGLITSSSSKEESIFIVGSFHFITIVRRYLLGE</sequence>
<dbReference type="PIRSF" id="PIRSF001563">
    <property type="entry name" value="Folylpolyglu_synth"/>
    <property type="match status" value="1"/>
</dbReference>
<keyword evidence="4 11" id="KW-0436">Ligase</keyword>
<dbReference type="Pfam" id="PF08245">
    <property type="entry name" value="Mur_ligase_M"/>
    <property type="match status" value="1"/>
</dbReference>
<dbReference type="PANTHER" id="PTHR11136:SF0">
    <property type="entry name" value="DIHYDROFOLATE SYNTHETASE-RELATED"/>
    <property type="match status" value="1"/>
</dbReference>
<dbReference type="InterPro" id="IPR013221">
    <property type="entry name" value="Mur_ligase_cen"/>
</dbReference>
<dbReference type="OrthoDB" id="9809356at2"/>
<dbReference type="AlphaFoldDB" id="A0A5C8NMZ6"/>
<keyword evidence="15" id="KW-1185">Reference proteome</keyword>
<protein>
    <recommendedName>
        <fullName evidence="3">tetrahydrofolate synthase</fullName>
        <ecNumber evidence="3">6.3.2.17</ecNumber>
    </recommendedName>
    <alternativeName>
        <fullName evidence="9">Tetrahydrofolylpolyglutamate synthase</fullName>
    </alternativeName>
</protein>
<proteinExistence type="inferred from homology"/>
<keyword evidence="7 11" id="KW-0067">ATP-binding</keyword>
<reference evidence="14 15" key="1">
    <citation type="submission" date="2019-06" db="EMBL/GenBank/DDBJ databases">
        <title>Cerasibacillus sp. nov., isolated from maize field.</title>
        <authorList>
            <person name="Lin S.-Y."/>
            <person name="Tsai C.-F."/>
            <person name="Young C.-C."/>
        </authorList>
    </citation>
    <scope>NUCLEOTIDE SEQUENCE [LARGE SCALE GENOMIC DNA]</scope>
    <source>
        <strain evidence="14 15">CC-CFT480</strain>
    </source>
</reference>
<feature type="domain" description="Mur ligase central" evidence="13">
    <location>
        <begin position="47"/>
        <end position="270"/>
    </location>
</feature>
<dbReference type="FunFam" id="3.40.1190.10:FF:000011">
    <property type="entry name" value="Folylpolyglutamate synthase/dihydrofolate synthase"/>
    <property type="match status" value="1"/>
</dbReference>
<dbReference type="SUPFAM" id="SSF53623">
    <property type="entry name" value="MurD-like peptide ligases, catalytic domain"/>
    <property type="match status" value="1"/>
</dbReference>
<evidence type="ECO:0000256" key="1">
    <source>
        <dbReference type="ARBA" id="ARBA00001946"/>
    </source>
</evidence>
<evidence type="ECO:0000259" key="13">
    <source>
        <dbReference type="Pfam" id="PF08245"/>
    </source>
</evidence>
<dbReference type="EC" id="6.3.2.17" evidence="3"/>
<evidence type="ECO:0000256" key="4">
    <source>
        <dbReference type="ARBA" id="ARBA00022598"/>
    </source>
</evidence>
<accession>A0A5C8NMZ6</accession>
<dbReference type="Pfam" id="PF02875">
    <property type="entry name" value="Mur_ligase_C"/>
    <property type="match status" value="1"/>
</dbReference>
<evidence type="ECO:0000256" key="9">
    <source>
        <dbReference type="ARBA" id="ARBA00030592"/>
    </source>
</evidence>
<evidence type="ECO:0000256" key="7">
    <source>
        <dbReference type="ARBA" id="ARBA00022840"/>
    </source>
</evidence>
<dbReference type="GO" id="GO:0008841">
    <property type="term" value="F:dihydrofolate synthase activity"/>
    <property type="evidence" value="ECO:0007669"/>
    <property type="project" value="TreeGrafter"/>
</dbReference>
<evidence type="ECO:0000256" key="2">
    <source>
        <dbReference type="ARBA" id="ARBA00008276"/>
    </source>
</evidence>
<dbReference type="InterPro" id="IPR036615">
    <property type="entry name" value="Mur_ligase_C_dom_sf"/>
</dbReference>
<evidence type="ECO:0000256" key="8">
    <source>
        <dbReference type="ARBA" id="ARBA00022842"/>
    </source>
</evidence>
<evidence type="ECO:0000256" key="11">
    <source>
        <dbReference type="PIRNR" id="PIRNR001563"/>
    </source>
</evidence>
<comment type="similarity">
    <text evidence="2 11">Belongs to the folylpolyglutamate synthase family.</text>
</comment>
<evidence type="ECO:0000256" key="5">
    <source>
        <dbReference type="ARBA" id="ARBA00022723"/>
    </source>
</evidence>
<dbReference type="GO" id="GO:0005737">
    <property type="term" value="C:cytoplasm"/>
    <property type="evidence" value="ECO:0007669"/>
    <property type="project" value="TreeGrafter"/>
</dbReference>
<dbReference type="SUPFAM" id="SSF53244">
    <property type="entry name" value="MurD-like peptide ligases, peptide-binding domain"/>
    <property type="match status" value="1"/>
</dbReference>
<evidence type="ECO:0000313" key="15">
    <source>
        <dbReference type="Proteomes" id="UP000321574"/>
    </source>
</evidence>
<dbReference type="EMBL" id="VDUW01000009">
    <property type="protein sequence ID" value="TXL62578.1"/>
    <property type="molecule type" value="Genomic_DNA"/>
</dbReference>
<comment type="catalytic activity">
    <reaction evidence="10">
        <text>(6S)-5,6,7,8-tetrahydrofolyl-(gamma-L-Glu)(n) + L-glutamate + ATP = (6S)-5,6,7,8-tetrahydrofolyl-(gamma-L-Glu)(n+1) + ADP + phosphate + H(+)</text>
        <dbReference type="Rhea" id="RHEA:10580"/>
        <dbReference type="Rhea" id="RHEA-COMP:14738"/>
        <dbReference type="Rhea" id="RHEA-COMP:14740"/>
        <dbReference type="ChEBI" id="CHEBI:15378"/>
        <dbReference type="ChEBI" id="CHEBI:29985"/>
        <dbReference type="ChEBI" id="CHEBI:30616"/>
        <dbReference type="ChEBI" id="CHEBI:43474"/>
        <dbReference type="ChEBI" id="CHEBI:141005"/>
        <dbReference type="ChEBI" id="CHEBI:456216"/>
        <dbReference type="EC" id="6.3.2.17"/>
    </reaction>
</comment>
<evidence type="ECO:0000256" key="3">
    <source>
        <dbReference type="ARBA" id="ARBA00013025"/>
    </source>
</evidence>
<dbReference type="GO" id="GO:0004326">
    <property type="term" value="F:tetrahydrofolylpolyglutamate synthase activity"/>
    <property type="evidence" value="ECO:0007669"/>
    <property type="project" value="UniProtKB-EC"/>
</dbReference>